<dbReference type="SUPFAM" id="SSF58104">
    <property type="entry name" value="Methyl-accepting chemotaxis protein (MCP) signaling domain"/>
    <property type="match status" value="1"/>
</dbReference>
<evidence type="ECO:0000256" key="1">
    <source>
        <dbReference type="ARBA" id="ARBA00023224"/>
    </source>
</evidence>
<dbReference type="Proteomes" id="UP000198680">
    <property type="component" value="Unassembled WGS sequence"/>
</dbReference>
<dbReference type="PANTHER" id="PTHR32089">
    <property type="entry name" value="METHYL-ACCEPTING CHEMOTAXIS PROTEIN MCPB"/>
    <property type="match status" value="1"/>
</dbReference>
<sequence>MGIRRRPRDGRLSDAEELAVHRAFVQQLTRTCQAAAQGDLEARSRPAAGVADVPELQALNDAVNSVLDVSDAFVREASAALTSAAAGRFHRSVLTGGLAGAYRKGATDINAARDAMRETAGRVTEATNARLLLADEFETVVLSTSEQVATASTEMSASASGLAEAASAASAQASTAQETMSTLTRSAAEIRDVIALIDSVAAQTRLLALNATIEAARAGEAGKGFAVVASEVKDLADQTGRATERVTAQVEQIRAACEEVAAVMTRVGTTVTEMNGVVDGIAAAVDGSASLGPGGQDVTGLSQLAERLRSEATGFLGAMRR</sequence>
<gene>
    <name evidence="4" type="ORF">SAMN05660642_03742</name>
</gene>
<accession>A0A1G9XJM6</accession>
<name>A0A1G9XJM6_9ACTN</name>
<dbReference type="RefSeq" id="WP_217636194.1">
    <property type="nucleotide sequence ID" value="NZ_FNHE01000010.1"/>
</dbReference>
<dbReference type="GO" id="GO:0016020">
    <property type="term" value="C:membrane"/>
    <property type="evidence" value="ECO:0007669"/>
    <property type="project" value="InterPro"/>
</dbReference>
<dbReference type="PROSITE" id="PS50111">
    <property type="entry name" value="CHEMOTAXIS_TRANSDUC_2"/>
    <property type="match status" value="1"/>
</dbReference>
<dbReference type="Gene3D" id="1.10.287.950">
    <property type="entry name" value="Methyl-accepting chemotaxis protein"/>
    <property type="match status" value="1"/>
</dbReference>
<reference evidence="5" key="1">
    <citation type="submission" date="2016-10" db="EMBL/GenBank/DDBJ databases">
        <authorList>
            <person name="Varghese N."/>
            <person name="Submissions S."/>
        </authorList>
    </citation>
    <scope>NUCLEOTIDE SEQUENCE [LARGE SCALE GENOMIC DNA]</scope>
    <source>
        <strain evidence="5">DSM 45419</strain>
    </source>
</reference>
<dbReference type="InterPro" id="IPR004089">
    <property type="entry name" value="MCPsignal_dom"/>
</dbReference>
<evidence type="ECO:0000313" key="4">
    <source>
        <dbReference type="EMBL" id="SDM97049.1"/>
    </source>
</evidence>
<protein>
    <submittedName>
        <fullName evidence="4">Methyl-accepting chemotaxis protein (MCP) signalling domain-containing protein</fullName>
    </submittedName>
</protein>
<keyword evidence="5" id="KW-1185">Reference proteome</keyword>
<evidence type="ECO:0000256" key="2">
    <source>
        <dbReference type="PROSITE-ProRule" id="PRU00284"/>
    </source>
</evidence>
<dbReference type="STRING" id="1137991.SAMN05660642_03742"/>
<organism evidence="4 5">
    <name type="scientific">Geodermatophilus siccatus</name>
    <dbReference type="NCBI Taxonomy" id="1137991"/>
    <lineage>
        <taxon>Bacteria</taxon>
        <taxon>Bacillati</taxon>
        <taxon>Actinomycetota</taxon>
        <taxon>Actinomycetes</taxon>
        <taxon>Geodermatophilales</taxon>
        <taxon>Geodermatophilaceae</taxon>
        <taxon>Geodermatophilus</taxon>
    </lineage>
</organism>
<dbReference type="PANTHER" id="PTHR32089:SF112">
    <property type="entry name" value="LYSOZYME-LIKE PROTEIN-RELATED"/>
    <property type="match status" value="1"/>
</dbReference>
<dbReference type="SMART" id="SM00283">
    <property type="entry name" value="MA"/>
    <property type="match status" value="1"/>
</dbReference>
<feature type="domain" description="Methyl-accepting transducer" evidence="3">
    <location>
        <begin position="143"/>
        <end position="290"/>
    </location>
</feature>
<dbReference type="Gene3D" id="1.20.120.1530">
    <property type="match status" value="1"/>
</dbReference>
<proteinExistence type="predicted"/>
<dbReference type="AlphaFoldDB" id="A0A1G9XJM6"/>
<dbReference type="Pfam" id="PF00015">
    <property type="entry name" value="MCPsignal"/>
    <property type="match status" value="1"/>
</dbReference>
<evidence type="ECO:0000259" key="3">
    <source>
        <dbReference type="PROSITE" id="PS50111"/>
    </source>
</evidence>
<evidence type="ECO:0000313" key="5">
    <source>
        <dbReference type="Proteomes" id="UP000198680"/>
    </source>
</evidence>
<dbReference type="GO" id="GO:0007165">
    <property type="term" value="P:signal transduction"/>
    <property type="evidence" value="ECO:0007669"/>
    <property type="project" value="UniProtKB-KW"/>
</dbReference>
<keyword evidence="1 2" id="KW-0807">Transducer</keyword>
<dbReference type="EMBL" id="FNHE01000010">
    <property type="protein sequence ID" value="SDM97049.1"/>
    <property type="molecule type" value="Genomic_DNA"/>
</dbReference>